<feature type="region of interest" description="Disordered" evidence="1">
    <location>
        <begin position="32"/>
        <end position="93"/>
    </location>
</feature>
<dbReference type="AlphaFoldDB" id="A0A836B721"/>
<sequence length="522" mass="56533">MLKASRVQIATEEQQAEVEALAQLRAEELLLAQGSGGAEAAQDEEEKEPMPPPEPAGGDDGEEAVAAAAEQPHEAEEGASTEQRTPRTKAQEQVLATRVRDMLQTLRNATYELSGAHLLELEHGLEELRNKVRPGLQPSGFGAANPNLRQKRATPGEEFKSAREPGRKKGKAAPAFPVHVPLGVVQPNTKLPPPPTRGKPNPALYALDRSELGALFITLESQRRELLEAQLGLELNYSLLTPMALPALPPHVQGIVLMLAPQGSPLWHFARSRRLTASLLGAYLGFGEPAAVQMLGQGVPKYMAGRDKMEVVHSLQGAGAGGTLDAPALLWGHLHEPNCLWTVLNCLRSILGFENACTWFIREQSFLPCGVVGGLPPMGASPDGILEVTVPTDVHGQTKMVKVLLEFKSRFRFNNPTVQLDMLASETVLCLYLQYTVQKITVRAVKADPDWLSVGCGGWSRRVRGVVGPLWREWYQQGIAPPAGFTAGEEYKLLLQATAGCERAKVISVLPSVQGGDKTLFL</sequence>
<dbReference type="OrthoDB" id="535128at2759"/>
<accession>A0A836B721</accession>
<dbReference type="Gene3D" id="3.90.320.10">
    <property type="match status" value="1"/>
</dbReference>
<dbReference type="SUPFAM" id="SSF52980">
    <property type="entry name" value="Restriction endonuclease-like"/>
    <property type="match status" value="1"/>
</dbReference>
<dbReference type="Proteomes" id="UP000613740">
    <property type="component" value="Unassembled WGS sequence"/>
</dbReference>
<proteinExistence type="predicted"/>
<gene>
    <name evidence="2" type="ORF">HYH02_005090</name>
</gene>
<comment type="caution">
    <text evidence="2">The sequence shown here is derived from an EMBL/GenBank/DDBJ whole genome shotgun (WGS) entry which is preliminary data.</text>
</comment>
<dbReference type="InterPro" id="IPR011604">
    <property type="entry name" value="PDDEXK-like_dom_sf"/>
</dbReference>
<dbReference type="InterPro" id="IPR011335">
    <property type="entry name" value="Restrct_endonuc-II-like"/>
</dbReference>
<evidence type="ECO:0000313" key="3">
    <source>
        <dbReference type="Proteomes" id="UP000613740"/>
    </source>
</evidence>
<dbReference type="EMBL" id="JAEHOD010000013">
    <property type="protein sequence ID" value="KAG2449556.1"/>
    <property type="molecule type" value="Genomic_DNA"/>
</dbReference>
<keyword evidence="3" id="KW-1185">Reference proteome</keyword>
<evidence type="ECO:0000313" key="2">
    <source>
        <dbReference type="EMBL" id="KAG2449556.1"/>
    </source>
</evidence>
<evidence type="ECO:0000256" key="1">
    <source>
        <dbReference type="SAM" id="MobiDB-lite"/>
    </source>
</evidence>
<organism evidence="2 3">
    <name type="scientific">Chlamydomonas schloesseri</name>
    <dbReference type="NCBI Taxonomy" id="2026947"/>
    <lineage>
        <taxon>Eukaryota</taxon>
        <taxon>Viridiplantae</taxon>
        <taxon>Chlorophyta</taxon>
        <taxon>core chlorophytes</taxon>
        <taxon>Chlorophyceae</taxon>
        <taxon>CS clade</taxon>
        <taxon>Chlamydomonadales</taxon>
        <taxon>Chlamydomonadaceae</taxon>
        <taxon>Chlamydomonas</taxon>
    </lineage>
</organism>
<name>A0A836B721_9CHLO</name>
<dbReference type="GO" id="GO:0006281">
    <property type="term" value="P:DNA repair"/>
    <property type="evidence" value="ECO:0007669"/>
    <property type="project" value="UniProtKB-ARBA"/>
</dbReference>
<feature type="region of interest" description="Disordered" evidence="1">
    <location>
        <begin position="138"/>
        <end position="174"/>
    </location>
</feature>
<reference evidence="2" key="1">
    <citation type="journal article" date="2020" name="bioRxiv">
        <title>Comparative genomics of Chlamydomonas.</title>
        <authorList>
            <person name="Craig R.J."/>
            <person name="Hasan A.R."/>
            <person name="Ness R.W."/>
            <person name="Keightley P.D."/>
        </authorList>
    </citation>
    <scope>NUCLEOTIDE SEQUENCE</scope>
    <source>
        <strain evidence="2">CCAP 11/173</strain>
    </source>
</reference>
<feature type="compositionally biased region" description="Basic and acidic residues" evidence="1">
    <location>
        <begin position="154"/>
        <end position="167"/>
    </location>
</feature>
<protein>
    <submittedName>
        <fullName evidence="2">Uncharacterized protein</fullName>
    </submittedName>
</protein>